<evidence type="ECO:0000313" key="4">
    <source>
        <dbReference type="Proteomes" id="UP000237983"/>
    </source>
</evidence>
<dbReference type="Gene3D" id="3.40.50.1820">
    <property type="entry name" value="alpha/beta hydrolase"/>
    <property type="match status" value="1"/>
</dbReference>
<accession>A0A2T0VD11</accession>
<dbReference type="RefSeq" id="WP_106212617.1">
    <property type="nucleotide sequence ID" value="NZ_PVTL01000005.1"/>
</dbReference>
<keyword evidence="2" id="KW-1133">Transmembrane helix</keyword>
<feature type="compositionally biased region" description="Polar residues" evidence="1">
    <location>
        <begin position="475"/>
        <end position="487"/>
    </location>
</feature>
<proteinExistence type="predicted"/>
<evidence type="ECO:0008006" key="5">
    <source>
        <dbReference type="Google" id="ProtNLM"/>
    </source>
</evidence>
<keyword evidence="2" id="KW-0812">Transmembrane</keyword>
<evidence type="ECO:0000313" key="3">
    <source>
        <dbReference type="EMBL" id="PRY67995.1"/>
    </source>
</evidence>
<dbReference type="OrthoDB" id="4790882at2"/>
<gene>
    <name evidence="3" type="ORF">B0I08_105159</name>
</gene>
<dbReference type="EMBL" id="PVTL01000005">
    <property type="protein sequence ID" value="PRY67995.1"/>
    <property type="molecule type" value="Genomic_DNA"/>
</dbReference>
<organism evidence="3 4">
    <name type="scientific">Glaciihabitans tibetensis</name>
    <dbReference type="NCBI Taxonomy" id="1266600"/>
    <lineage>
        <taxon>Bacteria</taxon>
        <taxon>Bacillati</taxon>
        <taxon>Actinomycetota</taxon>
        <taxon>Actinomycetes</taxon>
        <taxon>Micrococcales</taxon>
        <taxon>Microbacteriaceae</taxon>
        <taxon>Glaciihabitans</taxon>
    </lineage>
</organism>
<keyword evidence="2" id="KW-0472">Membrane</keyword>
<evidence type="ECO:0000256" key="1">
    <source>
        <dbReference type="SAM" id="MobiDB-lite"/>
    </source>
</evidence>
<comment type="caution">
    <text evidence="3">The sequence shown here is derived from an EMBL/GenBank/DDBJ whole genome shotgun (WGS) entry which is preliminary data.</text>
</comment>
<feature type="region of interest" description="Disordered" evidence="1">
    <location>
        <begin position="465"/>
        <end position="493"/>
    </location>
</feature>
<dbReference type="InterPro" id="IPR029058">
    <property type="entry name" value="AB_hydrolase_fold"/>
</dbReference>
<name>A0A2T0VD11_9MICO</name>
<dbReference type="AlphaFoldDB" id="A0A2T0VD11"/>
<dbReference type="Proteomes" id="UP000237983">
    <property type="component" value="Unassembled WGS sequence"/>
</dbReference>
<evidence type="ECO:0000256" key="2">
    <source>
        <dbReference type="SAM" id="Phobius"/>
    </source>
</evidence>
<dbReference type="SUPFAM" id="SSF53474">
    <property type="entry name" value="alpha/beta-Hydrolases"/>
    <property type="match status" value="1"/>
</dbReference>
<feature type="transmembrane region" description="Helical" evidence="2">
    <location>
        <begin position="128"/>
        <end position="153"/>
    </location>
</feature>
<keyword evidence="4" id="KW-1185">Reference proteome</keyword>
<reference evidence="3 4" key="1">
    <citation type="submission" date="2018-03" db="EMBL/GenBank/DDBJ databases">
        <title>Genomic Encyclopedia of Type Strains, Phase III (KMG-III): the genomes of soil and plant-associated and newly described type strains.</title>
        <authorList>
            <person name="Whitman W."/>
        </authorList>
    </citation>
    <scope>NUCLEOTIDE SEQUENCE [LARGE SCALE GENOMIC DNA]</scope>
    <source>
        <strain evidence="3 4">CGMCC 1.12484</strain>
    </source>
</reference>
<protein>
    <recommendedName>
        <fullName evidence="5">Alpha/beta hydrolase family protein</fullName>
    </recommendedName>
</protein>
<sequence length="493" mass="50586">MSRDHDGTAGLVVSGGGTVIVASDELRSQADALMRLSGDLDEVRRLVSAVSHRYGQAWLVALDAPVSAVAADRAAAAALDLIVGCRGEAERVSWMLRTAMHGYGVAEAFSTRLSQQLAARLGHAVGTLLPLAVLLALPVLGGAVVAVALGTLAPGESPGEVLRGVAEWAREHNEVLSDPITVALVRGAMHSSDDVLGGALQLPAELLTLLGDEGAGLTNLSTAATLVVLLGRTAGVLRESGVAVTQSTAAPATAPRSLAGRAARIPRPSAGTGEQIRIDRYSTPGQPDRFEVYVAGTIDFGVVSDEEPWDMTSNITGIAGMPAASPAAVMEAMAQAGITATSPVVLTGYSQGGLVAAVVASSGNYNTQALVTFGAPSGPVQIPSGIPVLAVRHTDDIVPALGGYDTSTQALVVERELFAGVPVPSEEAFPAHQLRHYRETASLIDAAQSPELRATLRHLDEFAGQGAGPAASASMNSARTTVESTTYRARRVG</sequence>